<dbReference type="EMBL" id="QTJV01000016">
    <property type="protein sequence ID" value="RFM31174.1"/>
    <property type="molecule type" value="Genomic_DNA"/>
</dbReference>
<evidence type="ECO:0000313" key="2">
    <source>
        <dbReference type="EMBL" id="RFM31174.1"/>
    </source>
</evidence>
<reference evidence="2 3" key="1">
    <citation type="submission" date="2018-08" db="EMBL/GenBank/DDBJ databases">
        <title>Chitinophaga sp. K20C18050901, a novel bacterium isolated from forest soil.</title>
        <authorList>
            <person name="Wang C."/>
        </authorList>
    </citation>
    <scope>NUCLEOTIDE SEQUENCE [LARGE SCALE GENOMIC DNA]</scope>
    <source>
        <strain evidence="2 3">K20C18050901</strain>
    </source>
</reference>
<organism evidence="2 3">
    <name type="scientific">Chitinophaga silvisoli</name>
    <dbReference type="NCBI Taxonomy" id="2291814"/>
    <lineage>
        <taxon>Bacteria</taxon>
        <taxon>Pseudomonadati</taxon>
        <taxon>Bacteroidota</taxon>
        <taxon>Chitinophagia</taxon>
        <taxon>Chitinophagales</taxon>
        <taxon>Chitinophagaceae</taxon>
        <taxon>Chitinophaga</taxon>
    </lineage>
</organism>
<dbReference type="AlphaFoldDB" id="A0A3E1NTK2"/>
<keyword evidence="1" id="KW-0472">Membrane</keyword>
<sequence length="104" mass="11945">MGNNLPKFLSASTLPRNRIRDYGSEQLRRFATDTDLRKHITYSFIINITFWLSAVISVLYFNNYLLKLQLSDAVLITLLTTSSLNVIGMMMIILKNLFPIEDVS</sequence>
<keyword evidence="1" id="KW-1133">Transmembrane helix</keyword>
<proteinExistence type="predicted"/>
<evidence type="ECO:0000313" key="3">
    <source>
        <dbReference type="Proteomes" id="UP000261174"/>
    </source>
</evidence>
<keyword evidence="1" id="KW-0812">Transmembrane</keyword>
<accession>A0A3E1NTK2</accession>
<evidence type="ECO:0000256" key="1">
    <source>
        <dbReference type="SAM" id="Phobius"/>
    </source>
</evidence>
<name>A0A3E1NTK2_9BACT</name>
<keyword evidence="3" id="KW-1185">Reference proteome</keyword>
<feature type="transmembrane region" description="Helical" evidence="1">
    <location>
        <begin position="73"/>
        <end position="94"/>
    </location>
</feature>
<feature type="transmembrane region" description="Helical" evidence="1">
    <location>
        <begin position="40"/>
        <end position="61"/>
    </location>
</feature>
<dbReference type="Proteomes" id="UP000261174">
    <property type="component" value="Unassembled WGS sequence"/>
</dbReference>
<gene>
    <name evidence="2" type="ORF">DXN04_30510</name>
</gene>
<comment type="caution">
    <text evidence="2">The sequence shown here is derived from an EMBL/GenBank/DDBJ whole genome shotgun (WGS) entry which is preliminary data.</text>
</comment>
<protein>
    <submittedName>
        <fullName evidence="2">Uncharacterized protein</fullName>
    </submittedName>
</protein>